<comment type="caution">
    <text evidence="3">The sequence shown here is derived from an EMBL/GenBank/DDBJ whole genome shotgun (WGS) entry which is preliminary data.</text>
</comment>
<feature type="chain" id="PRO_5044889799" description="Amine oxidase domain-containing protein" evidence="1">
    <location>
        <begin position="25"/>
        <end position="675"/>
    </location>
</feature>
<proteinExistence type="predicted"/>
<protein>
    <recommendedName>
        <fullName evidence="2">Amine oxidase domain-containing protein</fullName>
    </recommendedName>
</protein>
<keyword evidence="1" id="KW-0732">Signal</keyword>
<dbReference type="Pfam" id="PF01593">
    <property type="entry name" value="Amino_oxidase"/>
    <property type="match status" value="1"/>
</dbReference>
<dbReference type="SUPFAM" id="SSF51905">
    <property type="entry name" value="FAD/NAD(P)-binding domain"/>
    <property type="match status" value="1"/>
</dbReference>
<dbReference type="Gene3D" id="3.90.660.50">
    <property type="match status" value="1"/>
</dbReference>
<dbReference type="PANTHER" id="PTHR46313">
    <property type="match status" value="1"/>
</dbReference>
<dbReference type="EMBL" id="JALLPB020000291">
    <property type="protein sequence ID" value="KAL3810924.1"/>
    <property type="molecule type" value="Genomic_DNA"/>
</dbReference>
<evidence type="ECO:0000256" key="1">
    <source>
        <dbReference type="SAM" id="SignalP"/>
    </source>
</evidence>
<gene>
    <name evidence="3" type="ORF">ACHAXA_001097</name>
</gene>
<feature type="signal peptide" evidence="1">
    <location>
        <begin position="1"/>
        <end position="24"/>
    </location>
</feature>
<evidence type="ECO:0000313" key="3">
    <source>
        <dbReference type="EMBL" id="KAL3810924.1"/>
    </source>
</evidence>
<dbReference type="InterPro" id="IPR045892">
    <property type="entry name" value="CrtISO-like"/>
</dbReference>
<feature type="domain" description="Amine oxidase" evidence="2">
    <location>
        <begin position="98"/>
        <end position="654"/>
    </location>
</feature>
<organism evidence="3 4">
    <name type="scientific">Cyclostephanos tholiformis</name>
    <dbReference type="NCBI Taxonomy" id="382380"/>
    <lineage>
        <taxon>Eukaryota</taxon>
        <taxon>Sar</taxon>
        <taxon>Stramenopiles</taxon>
        <taxon>Ochrophyta</taxon>
        <taxon>Bacillariophyta</taxon>
        <taxon>Coscinodiscophyceae</taxon>
        <taxon>Thalassiosirophycidae</taxon>
        <taxon>Stephanodiscales</taxon>
        <taxon>Stephanodiscaceae</taxon>
        <taxon>Cyclostephanos</taxon>
    </lineage>
</organism>
<reference evidence="3 4" key="1">
    <citation type="submission" date="2024-10" db="EMBL/GenBank/DDBJ databases">
        <title>Updated reference genomes for cyclostephanoid diatoms.</title>
        <authorList>
            <person name="Roberts W.R."/>
            <person name="Alverson A.J."/>
        </authorList>
    </citation>
    <scope>NUCLEOTIDE SEQUENCE [LARGE SCALE GENOMIC DNA]</scope>
    <source>
        <strain evidence="3 4">AJA228-03</strain>
    </source>
</reference>
<evidence type="ECO:0000259" key="2">
    <source>
        <dbReference type="Pfam" id="PF01593"/>
    </source>
</evidence>
<dbReference type="AlphaFoldDB" id="A0ABD3RD25"/>
<dbReference type="PANTHER" id="PTHR46313:SF3">
    <property type="entry name" value="PROLYCOPENE ISOMERASE, CHLOROPLASTIC"/>
    <property type="match status" value="1"/>
</dbReference>
<accession>A0ABD3RD25</accession>
<keyword evidence="4" id="KW-1185">Reference proteome</keyword>
<name>A0ABD3RD25_9STRA</name>
<evidence type="ECO:0000313" key="4">
    <source>
        <dbReference type="Proteomes" id="UP001530377"/>
    </source>
</evidence>
<dbReference type="InterPro" id="IPR002937">
    <property type="entry name" value="Amino_oxidase"/>
</dbReference>
<dbReference type="Gene3D" id="3.50.50.60">
    <property type="entry name" value="FAD/NAD(P)-binding domain"/>
    <property type="match status" value="2"/>
</dbReference>
<dbReference type="InterPro" id="IPR036188">
    <property type="entry name" value="FAD/NAD-bd_sf"/>
</dbReference>
<dbReference type="Proteomes" id="UP001530377">
    <property type="component" value="Unassembled WGS sequence"/>
</dbReference>
<sequence>MRNIISPILLLLFGVHDPSNFASAFRTTSSTTTSARPSRSALRLIRGRCARTALAIGTTTSTSTSTSITSPFVVKHPLEGKEDDDEEWDVVVVGSGVGGLCAASMCARYGLRTVCVEAHEHAGGVSHSFERRTSVVDDIGGGNGKPFVFDSGPSLLSGMSASSGSTNPLRQVLDAIGTSHRVEWIKYDGWMIHDTSCPITDDKSRFRLTTGNGGEWERSIERKAGMESSVEFVKFRDRMMGPNGLSESSALIPPMALRGDIGAIITMSSYLLKFLAIGTKGALLTGPFVECMNRYELRDDFNRRWFDYLAFALSGLDAAHTQAAPVAYTMIDLHGEGAVLDYPKGGMDSLISALVEGLEMKRGDGEDGTRRGELRLKSRVDKFILVDEDGKAKCDGVQLRDGTRLRARRGVICNAPLWNMARILEDSVLDKKTIPNHDVIASAVKEVREQANAMQMSGSFMHLHLGIPSDGLPDDLDCHHSVLNLERDITEEQNLVIVSIPTVFDQSLAPPGYHVIHAYTAASENFKDWDDKLEGGYDDGKTEQNDYKRGKAYNELKEEKAEALWIALERIIPDIRERARRAGSVVEVGTPLTHRRFNRRYRGTYGPAPSDGKDVWELPGPKTPITGLLACGDTTFPGIGLPGVAASGTIAANTLVDPIAQLRLMGELKSTGALQ</sequence>